<evidence type="ECO:0000256" key="8">
    <source>
        <dbReference type="ARBA" id="ARBA00023004"/>
    </source>
</evidence>
<proteinExistence type="inferred from homology"/>
<evidence type="ECO:0000256" key="9">
    <source>
        <dbReference type="ARBA" id="ARBA00023014"/>
    </source>
</evidence>
<dbReference type="Pfam" id="PF04055">
    <property type="entry name" value="Radical_SAM"/>
    <property type="match status" value="1"/>
</dbReference>
<keyword evidence="7 10" id="KW-0560">Oxidoreductase</keyword>
<keyword evidence="10" id="KW-0963">Cytoplasm</keyword>
<evidence type="ECO:0000256" key="10">
    <source>
        <dbReference type="RuleBase" id="RU362053"/>
    </source>
</evidence>
<protein>
    <recommendedName>
        <fullName evidence="3 10">Pyruvate formate-lyase-activating enzyme</fullName>
        <ecNumber evidence="10">1.97.1.4</ecNumber>
    </recommendedName>
</protein>
<sequence length="243" mass="27316">MIGSTTIHSTESFGTVDGPGIRYVIFTQGCLLRCQYCHNPDTWEIGTGNSMSVEELMRDITSYLPYLQSSVGGVTVSGGEPLLHLDFLLELFKECKKFDLHTAIDTSGGCFQTSEAFTNKLNEVLKWTDLVLLDLKHMDSQAHKHLTGKRNEHIHQFAKYLEASSIPVWIRHVLVPGKTDSAENLTALGEFIKQLSNVEKFEILPYHKLGVYKWESLGISYPLEGVHSPKEEEVNRAYDLVLG</sequence>
<dbReference type="STRING" id="1150625.Q75_01360"/>
<keyword evidence="5 10" id="KW-0949">S-adenosyl-L-methionine</keyword>
<dbReference type="GO" id="GO:0005737">
    <property type="term" value="C:cytoplasm"/>
    <property type="evidence" value="ECO:0007669"/>
    <property type="project" value="UniProtKB-SubCell"/>
</dbReference>
<dbReference type="GO" id="GO:0051539">
    <property type="term" value="F:4 iron, 4 sulfur cluster binding"/>
    <property type="evidence" value="ECO:0007669"/>
    <property type="project" value="UniProtKB-UniRule"/>
</dbReference>
<dbReference type="GO" id="GO:0043365">
    <property type="term" value="F:[formate-C-acetyltransferase]-activating enzyme activity"/>
    <property type="evidence" value="ECO:0007669"/>
    <property type="project" value="UniProtKB-UniRule"/>
</dbReference>
<evidence type="ECO:0000256" key="5">
    <source>
        <dbReference type="ARBA" id="ARBA00022691"/>
    </source>
</evidence>
<dbReference type="CDD" id="cd01335">
    <property type="entry name" value="Radical_SAM"/>
    <property type="match status" value="1"/>
</dbReference>
<reference evidence="12 13" key="1">
    <citation type="journal article" date="2016" name="Front. Microbiol.">
        <title>Microevolution Analysis of Bacillus coahuilensis Unveils Differences in Phosphorus Acquisition Strategies and Their Regulation.</title>
        <authorList>
            <person name="Gomez-Lunar Z."/>
            <person name="Hernandez-Gonzalez I."/>
            <person name="Rodriguez-Torres M.D."/>
            <person name="Souza V."/>
            <person name="Olmedo-Alvarez G."/>
        </authorList>
    </citation>
    <scope>NUCLEOTIDE SEQUENCE [LARGE SCALE GENOMIC DNA]</scope>
    <source>
        <strain evidence="13">p1.1.43</strain>
    </source>
</reference>
<dbReference type="InterPro" id="IPR058240">
    <property type="entry name" value="rSAM_sf"/>
</dbReference>
<dbReference type="SFLD" id="SFLDS00029">
    <property type="entry name" value="Radical_SAM"/>
    <property type="match status" value="1"/>
</dbReference>
<dbReference type="PATRIC" id="fig|1150625.3.peg.285"/>
<dbReference type="GO" id="GO:0016829">
    <property type="term" value="F:lyase activity"/>
    <property type="evidence" value="ECO:0007669"/>
    <property type="project" value="UniProtKB-KW"/>
</dbReference>
<dbReference type="PANTHER" id="PTHR30352">
    <property type="entry name" value="PYRUVATE FORMATE-LYASE-ACTIVATING ENZYME"/>
    <property type="match status" value="1"/>
</dbReference>
<comment type="cofactor">
    <cofactor evidence="10">
        <name>[4Fe-4S] cluster</name>
        <dbReference type="ChEBI" id="CHEBI:49883"/>
    </cofactor>
    <text evidence="10">Binds 1 [4Fe-4S] cluster. The cluster is coordinated with 3 cysteines and an exchangeable S-adenosyl-L-methionine.</text>
</comment>
<keyword evidence="9 10" id="KW-0411">Iron-sulfur</keyword>
<evidence type="ECO:0000256" key="4">
    <source>
        <dbReference type="ARBA" id="ARBA00022485"/>
    </source>
</evidence>
<dbReference type="PANTHER" id="PTHR30352:SF5">
    <property type="entry name" value="PYRUVATE FORMATE-LYASE 1-ACTIVATING ENZYME"/>
    <property type="match status" value="1"/>
</dbReference>
<dbReference type="AlphaFoldDB" id="A0A147KC66"/>
<comment type="function">
    <text evidence="1 10">Activation of pyruvate formate-lyase under anaerobic conditions by generation of an organic free radical, using S-adenosylmethionine and reduced flavodoxin as cosubstrates to produce 5'-deoxy-adenosine.</text>
</comment>
<dbReference type="InterPro" id="IPR007197">
    <property type="entry name" value="rSAM"/>
</dbReference>
<evidence type="ECO:0000259" key="11">
    <source>
        <dbReference type="PROSITE" id="PS51918"/>
    </source>
</evidence>
<feature type="domain" description="Radical SAM core" evidence="11">
    <location>
        <begin position="16"/>
        <end position="243"/>
    </location>
</feature>
<dbReference type="InterPro" id="IPR012838">
    <property type="entry name" value="PFL1_activating"/>
</dbReference>
<evidence type="ECO:0000256" key="3">
    <source>
        <dbReference type="ARBA" id="ARBA00021356"/>
    </source>
</evidence>
<evidence type="ECO:0000313" key="12">
    <source>
        <dbReference type="EMBL" id="KUP09114.1"/>
    </source>
</evidence>
<keyword evidence="8 10" id="KW-0408">Iron</keyword>
<dbReference type="OrthoDB" id="9782387at2"/>
<dbReference type="Gene3D" id="3.20.20.70">
    <property type="entry name" value="Aldolase class I"/>
    <property type="match status" value="1"/>
</dbReference>
<dbReference type="InterPro" id="IPR001989">
    <property type="entry name" value="Radical_activat_CS"/>
</dbReference>
<gene>
    <name evidence="12" type="ORF">Q75_01360</name>
</gene>
<dbReference type="InterPro" id="IPR034457">
    <property type="entry name" value="Organic_radical-activating"/>
</dbReference>
<dbReference type="EC" id="1.97.1.4" evidence="10"/>
<keyword evidence="13" id="KW-1185">Reference proteome</keyword>
<evidence type="ECO:0000256" key="1">
    <source>
        <dbReference type="ARBA" id="ARBA00003141"/>
    </source>
</evidence>
<organism evidence="12 13">
    <name type="scientific">Bacillus coahuilensis p1.1.43</name>
    <dbReference type="NCBI Taxonomy" id="1150625"/>
    <lineage>
        <taxon>Bacteria</taxon>
        <taxon>Bacillati</taxon>
        <taxon>Bacillota</taxon>
        <taxon>Bacilli</taxon>
        <taxon>Bacillales</taxon>
        <taxon>Bacillaceae</taxon>
        <taxon>Bacillus</taxon>
    </lineage>
</organism>
<dbReference type="NCBIfam" id="TIGR02493">
    <property type="entry name" value="PFLA"/>
    <property type="match status" value="1"/>
</dbReference>
<keyword evidence="6 10" id="KW-0479">Metal-binding</keyword>
<dbReference type="GO" id="GO:0046872">
    <property type="term" value="F:metal ion binding"/>
    <property type="evidence" value="ECO:0007669"/>
    <property type="project" value="UniProtKB-UniRule"/>
</dbReference>
<comment type="catalytic activity">
    <reaction evidence="10">
        <text>glycyl-[formate C-acetyltransferase] + reduced [flavodoxin] + S-adenosyl-L-methionine = glycin-2-yl radical-[formate C-acetyltransferase] + semiquinone [flavodoxin] + 5'-deoxyadenosine + L-methionine + H(+)</text>
        <dbReference type="Rhea" id="RHEA:19225"/>
        <dbReference type="Rhea" id="RHEA-COMP:10622"/>
        <dbReference type="Rhea" id="RHEA-COMP:12190"/>
        <dbReference type="Rhea" id="RHEA-COMP:12191"/>
        <dbReference type="Rhea" id="RHEA-COMP:14480"/>
        <dbReference type="ChEBI" id="CHEBI:15378"/>
        <dbReference type="ChEBI" id="CHEBI:17319"/>
        <dbReference type="ChEBI" id="CHEBI:29947"/>
        <dbReference type="ChEBI" id="CHEBI:32722"/>
        <dbReference type="ChEBI" id="CHEBI:57618"/>
        <dbReference type="ChEBI" id="CHEBI:57844"/>
        <dbReference type="ChEBI" id="CHEBI:59789"/>
        <dbReference type="ChEBI" id="CHEBI:140311"/>
        <dbReference type="EC" id="1.97.1.4"/>
    </reaction>
</comment>
<dbReference type="Proteomes" id="UP000074108">
    <property type="component" value="Unassembled WGS sequence"/>
</dbReference>
<keyword evidence="4 10" id="KW-0004">4Fe-4S</keyword>
<dbReference type="EMBL" id="LDYG01000003">
    <property type="protein sequence ID" value="KUP09114.1"/>
    <property type="molecule type" value="Genomic_DNA"/>
</dbReference>
<accession>A0A147KC66</accession>
<dbReference type="InterPro" id="IPR013785">
    <property type="entry name" value="Aldolase_TIM"/>
</dbReference>
<comment type="similarity">
    <text evidence="2 10">Belongs to the organic radical-activating enzymes family.</text>
</comment>
<dbReference type="SUPFAM" id="SSF102114">
    <property type="entry name" value="Radical SAM enzymes"/>
    <property type="match status" value="1"/>
</dbReference>
<comment type="caution">
    <text evidence="12">The sequence shown here is derived from an EMBL/GenBank/DDBJ whole genome shotgun (WGS) entry which is preliminary data.</text>
</comment>
<evidence type="ECO:0000313" key="13">
    <source>
        <dbReference type="Proteomes" id="UP000074108"/>
    </source>
</evidence>
<dbReference type="SFLD" id="SFLDG01066">
    <property type="entry name" value="organic_radical-activating_enz"/>
    <property type="match status" value="1"/>
</dbReference>
<keyword evidence="12" id="KW-0456">Lyase</keyword>
<dbReference type="PROSITE" id="PS01087">
    <property type="entry name" value="RADICAL_ACTIVATING"/>
    <property type="match status" value="1"/>
</dbReference>
<evidence type="ECO:0000256" key="2">
    <source>
        <dbReference type="ARBA" id="ARBA00009777"/>
    </source>
</evidence>
<dbReference type="PROSITE" id="PS51918">
    <property type="entry name" value="RADICAL_SAM"/>
    <property type="match status" value="1"/>
</dbReference>
<comment type="subcellular location">
    <subcellularLocation>
        <location evidence="10">Cytoplasm</location>
    </subcellularLocation>
</comment>
<evidence type="ECO:0000256" key="7">
    <source>
        <dbReference type="ARBA" id="ARBA00023002"/>
    </source>
</evidence>
<dbReference type="RefSeq" id="WP_059350086.1">
    <property type="nucleotide sequence ID" value="NZ_LDYG01000003.1"/>
</dbReference>
<keyword evidence="12" id="KW-0670">Pyruvate</keyword>
<name>A0A147KC66_9BACI</name>
<evidence type="ECO:0000256" key="6">
    <source>
        <dbReference type="ARBA" id="ARBA00022723"/>
    </source>
</evidence>